<gene>
    <name evidence="2" type="ORF">B0A48_01552</name>
</gene>
<dbReference type="AlphaFoldDB" id="A0A1V8TPT0"/>
<evidence type="ECO:0000313" key="3">
    <source>
        <dbReference type="Proteomes" id="UP000192596"/>
    </source>
</evidence>
<protein>
    <submittedName>
        <fullName evidence="2">Uncharacterized protein</fullName>
    </submittedName>
</protein>
<reference evidence="3" key="1">
    <citation type="submission" date="2017-03" db="EMBL/GenBank/DDBJ databases">
        <title>Genomes of endolithic fungi from Antarctica.</title>
        <authorList>
            <person name="Coleine C."/>
            <person name="Masonjones S."/>
            <person name="Stajich J.E."/>
        </authorList>
    </citation>
    <scope>NUCLEOTIDE SEQUENCE [LARGE SCALE GENOMIC DNA]</scope>
    <source>
        <strain evidence="3">CCFEE 5527</strain>
    </source>
</reference>
<sequence length="224" mass="24466">MALKLRERFRRLLRRSSAANEIKKKNPERRGTVTTPNHITPWLSEQRAESEVDELPGDAVVERAKLAQRMDLISEESLRPASAPAAQVSLESTISRSLSPARSVQLPSGAWAADVLTTLRLDSESKHSTLEPALQQVHHEAITVHDEYPSLAAPSTSGVAVDPMLHPADCVELESTAVVQSSVTESNDKFTCNASNSHTGLPSKERKPRPTSVNLLLPGSWPED</sequence>
<organism evidence="2 3">
    <name type="scientific">Cryoendolithus antarcticus</name>
    <dbReference type="NCBI Taxonomy" id="1507870"/>
    <lineage>
        <taxon>Eukaryota</taxon>
        <taxon>Fungi</taxon>
        <taxon>Dikarya</taxon>
        <taxon>Ascomycota</taxon>
        <taxon>Pezizomycotina</taxon>
        <taxon>Dothideomycetes</taxon>
        <taxon>Dothideomycetidae</taxon>
        <taxon>Cladosporiales</taxon>
        <taxon>Cladosporiaceae</taxon>
        <taxon>Cryoendolithus</taxon>
    </lineage>
</organism>
<proteinExistence type="predicted"/>
<dbReference type="EMBL" id="NAJO01000003">
    <property type="protein sequence ID" value="OQO13324.1"/>
    <property type="molecule type" value="Genomic_DNA"/>
</dbReference>
<feature type="region of interest" description="Disordered" evidence="1">
    <location>
        <begin position="188"/>
        <end position="224"/>
    </location>
</feature>
<feature type="compositionally biased region" description="Basic and acidic residues" evidence="1">
    <location>
        <begin position="21"/>
        <end position="31"/>
    </location>
</feature>
<accession>A0A1V8TPT0</accession>
<name>A0A1V8TPT0_9PEZI</name>
<dbReference type="Proteomes" id="UP000192596">
    <property type="component" value="Unassembled WGS sequence"/>
</dbReference>
<comment type="caution">
    <text evidence="2">The sequence shown here is derived from an EMBL/GenBank/DDBJ whole genome shotgun (WGS) entry which is preliminary data.</text>
</comment>
<keyword evidence="3" id="KW-1185">Reference proteome</keyword>
<dbReference type="InParanoid" id="A0A1V8TPT0"/>
<feature type="region of interest" description="Disordered" evidence="1">
    <location>
        <begin position="16"/>
        <end position="37"/>
    </location>
</feature>
<evidence type="ECO:0000313" key="2">
    <source>
        <dbReference type="EMBL" id="OQO13324.1"/>
    </source>
</evidence>
<evidence type="ECO:0000256" key="1">
    <source>
        <dbReference type="SAM" id="MobiDB-lite"/>
    </source>
</evidence>
<feature type="compositionally biased region" description="Polar residues" evidence="1">
    <location>
        <begin position="188"/>
        <end position="200"/>
    </location>
</feature>